<dbReference type="Gene3D" id="1.10.1660.10">
    <property type="match status" value="1"/>
</dbReference>
<reference evidence="1" key="2">
    <citation type="submission" date="2022-10" db="EMBL/GenBank/DDBJ databases">
        <authorList>
            <person name="Kostovova I."/>
            <person name="Moravkova M."/>
            <person name="Pechar R."/>
        </authorList>
    </citation>
    <scope>NUCLEOTIDE SEQUENCE</scope>
    <source>
        <strain evidence="1">M356A</strain>
    </source>
</reference>
<proteinExistence type="predicted"/>
<dbReference type="Proteomes" id="UP001143700">
    <property type="component" value="Unassembled WGS sequence"/>
</dbReference>
<evidence type="ECO:0000313" key="2">
    <source>
        <dbReference type="Proteomes" id="UP001143700"/>
    </source>
</evidence>
<organism evidence="1 2">
    <name type="scientific">Lactobacillus amylovorus</name>
    <dbReference type="NCBI Taxonomy" id="1604"/>
    <lineage>
        <taxon>Bacteria</taxon>
        <taxon>Bacillati</taxon>
        <taxon>Bacillota</taxon>
        <taxon>Bacilli</taxon>
        <taxon>Lactobacillales</taxon>
        <taxon>Lactobacillaceae</taxon>
        <taxon>Lactobacillus</taxon>
    </lineage>
</organism>
<dbReference type="SUPFAM" id="SSF46955">
    <property type="entry name" value="Putative DNA-binding domain"/>
    <property type="match status" value="1"/>
</dbReference>
<protein>
    <submittedName>
        <fullName evidence="1">Uncharacterized protein</fullName>
    </submittedName>
</protein>
<comment type="caution">
    <text evidence="1">The sequence shown here is derived from an EMBL/GenBank/DDBJ whole genome shotgun (WGS) entry which is preliminary data.</text>
</comment>
<name>A0A9X4AC50_LACAM</name>
<accession>A0A9X4AC50</accession>
<gene>
    <name evidence="1" type="ORF">ODV15_00190</name>
</gene>
<dbReference type="EMBL" id="JAOTGU010000001">
    <property type="protein sequence ID" value="MDB6261018.1"/>
    <property type="molecule type" value="Genomic_DNA"/>
</dbReference>
<dbReference type="InterPro" id="IPR009061">
    <property type="entry name" value="DNA-bd_dom_put_sf"/>
</dbReference>
<dbReference type="RefSeq" id="WP_271863108.1">
    <property type="nucleotide sequence ID" value="NZ_JAOTGQ010000001.1"/>
</dbReference>
<reference evidence="1" key="1">
    <citation type="journal article" date="2022" name="Microorganisms">
        <title>Antibiotic Susceptibility, Resistance Gene Determinants and Corresponding Genomic Regions in Lactobacillus amylovorus Isolates Derived from Wild Boars and Domestic Pigs.</title>
        <authorList>
            <person name="Moravkova M."/>
            <person name="Kostovova I."/>
            <person name="Kavanova K."/>
            <person name="Pechar R."/>
            <person name="Stanek S."/>
            <person name="Brychta A."/>
            <person name="Zeman M."/>
            <person name="Kubasova T."/>
        </authorList>
    </citation>
    <scope>NUCLEOTIDE SEQUENCE</scope>
    <source>
        <strain evidence="1">M356A</strain>
    </source>
</reference>
<sequence length="52" mass="6197">MTIKEIRHFIDLCMQGDVTLNARYDLLDQEEASVVKQIDVLQKQLDFLHYKM</sequence>
<evidence type="ECO:0000313" key="1">
    <source>
        <dbReference type="EMBL" id="MDB6261018.1"/>
    </source>
</evidence>
<dbReference type="AlphaFoldDB" id="A0A9X4AC50"/>